<reference evidence="5" key="1">
    <citation type="journal article" date="2014" name="Int. J. Syst. Evol. Microbiol.">
        <title>Complete genome sequence of Corynebacterium casei LMG S-19264T (=DSM 44701T), isolated from a smear-ripened cheese.</title>
        <authorList>
            <consortium name="US DOE Joint Genome Institute (JGI-PGF)"/>
            <person name="Walter F."/>
            <person name="Albersmeier A."/>
            <person name="Kalinowski J."/>
            <person name="Ruckert C."/>
        </authorList>
    </citation>
    <scope>NUCLEOTIDE SEQUENCE</scope>
    <source>
        <strain evidence="5">CGMCC 1.15794</strain>
    </source>
</reference>
<dbReference type="Proteomes" id="UP000657592">
    <property type="component" value="Unassembled WGS sequence"/>
</dbReference>
<keyword evidence="2" id="KW-0238">DNA-binding</keyword>
<dbReference type="SMART" id="SM00345">
    <property type="entry name" value="HTH_GNTR"/>
    <property type="match status" value="1"/>
</dbReference>
<dbReference type="EMBL" id="BMJY01000001">
    <property type="protein sequence ID" value="GGH34383.1"/>
    <property type="molecule type" value="Genomic_DNA"/>
</dbReference>
<dbReference type="PROSITE" id="PS50949">
    <property type="entry name" value="HTH_GNTR"/>
    <property type="match status" value="1"/>
</dbReference>
<evidence type="ECO:0000256" key="2">
    <source>
        <dbReference type="ARBA" id="ARBA00023125"/>
    </source>
</evidence>
<dbReference type="GO" id="GO:0003700">
    <property type="term" value="F:DNA-binding transcription factor activity"/>
    <property type="evidence" value="ECO:0007669"/>
    <property type="project" value="InterPro"/>
</dbReference>
<dbReference type="AlphaFoldDB" id="A0A917MKV2"/>
<dbReference type="RefSeq" id="WP_188754385.1">
    <property type="nucleotide sequence ID" value="NZ_BMJY01000001.1"/>
</dbReference>
<organism evidence="5 6">
    <name type="scientific">Microbacterium album</name>
    <dbReference type="NCBI Taxonomy" id="2053191"/>
    <lineage>
        <taxon>Bacteria</taxon>
        <taxon>Bacillati</taxon>
        <taxon>Actinomycetota</taxon>
        <taxon>Actinomycetes</taxon>
        <taxon>Micrococcales</taxon>
        <taxon>Microbacteriaceae</taxon>
        <taxon>Microbacterium</taxon>
    </lineage>
</organism>
<dbReference type="Gene3D" id="1.20.120.530">
    <property type="entry name" value="GntR ligand-binding domain-like"/>
    <property type="match status" value="1"/>
</dbReference>
<dbReference type="InterPro" id="IPR036390">
    <property type="entry name" value="WH_DNA-bd_sf"/>
</dbReference>
<evidence type="ECO:0000256" key="3">
    <source>
        <dbReference type="ARBA" id="ARBA00023163"/>
    </source>
</evidence>
<proteinExistence type="predicted"/>
<keyword evidence="3" id="KW-0804">Transcription</keyword>
<evidence type="ECO:0000256" key="1">
    <source>
        <dbReference type="ARBA" id="ARBA00023015"/>
    </source>
</evidence>
<dbReference type="PANTHER" id="PTHR43537:SF49">
    <property type="entry name" value="TRANSCRIPTIONAL REGULATORY PROTEIN"/>
    <property type="match status" value="1"/>
</dbReference>
<dbReference type="InterPro" id="IPR036388">
    <property type="entry name" value="WH-like_DNA-bd_sf"/>
</dbReference>
<comment type="caution">
    <text evidence="5">The sequence shown here is derived from an EMBL/GenBank/DDBJ whole genome shotgun (WGS) entry which is preliminary data.</text>
</comment>
<accession>A0A917MKV2</accession>
<dbReference type="InterPro" id="IPR011711">
    <property type="entry name" value="GntR_C"/>
</dbReference>
<dbReference type="GO" id="GO:0003677">
    <property type="term" value="F:DNA binding"/>
    <property type="evidence" value="ECO:0007669"/>
    <property type="project" value="UniProtKB-KW"/>
</dbReference>
<protein>
    <submittedName>
        <fullName evidence="5">GntR family transcriptional regulator</fullName>
    </submittedName>
</protein>
<dbReference type="PRINTS" id="PR00035">
    <property type="entry name" value="HTHGNTR"/>
</dbReference>
<evidence type="ECO:0000313" key="5">
    <source>
        <dbReference type="EMBL" id="GGH34383.1"/>
    </source>
</evidence>
<feature type="domain" description="HTH gntR-type" evidence="4">
    <location>
        <begin position="11"/>
        <end position="78"/>
    </location>
</feature>
<keyword evidence="6" id="KW-1185">Reference proteome</keyword>
<dbReference type="SUPFAM" id="SSF46785">
    <property type="entry name" value="Winged helix' DNA-binding domain"/>
    <property type="match status" value="1"/>
</dbReference>
<dbReference type="Pfam" id="PF07729">
    <property type="entry name" value="FCD"/>
    <property type="match status" value="1"/>
</dbReference>
<gene>
    <name evidence="5" type="ORF">GCM10010921_02050</name>
</gene>
<dbReference type="InterPro" id="IPR000524">
    <property type="entry name" value="Tscrpt_reg_HTH_GntR"/>
</dbReference>
<evidence type="ECO:0000259" key="4">
    <source>
        <dbReference type="PROSITE" id="PS50949"/>
    </source>
</evidence>
<reference evidence="5" key="2">
    <citation type="submission" date="2020-09" db="EMBL/GenBank/DDBJ databases">
        <authorList>
            <person name="Sun Q."/>
            <person name="Zhou Y."/>
        </authorList>
    </citation>
    <scope>NUCLEOTIDE SEQUENCE</scope>
    <source>
        <strain evidence="5">CGMCC 1.15794</strain>
    </source>
</reference>
<dbReference type="CDD" id="cd07377">
    <property type="entry name" value="WHTH_GntR"/>
    <property type="match status" value="1"/>
</dbReference>
<evidence type="ECO:0000313" key="6">
    <source>
        <dbReference type="Proteomes" id="UP000657592"/>
    </source>
</evidence>
<dbReference type="InterPro" id="IPR008920">
    <property type="entry name" value="TF_FadR/GntR_C"/>
</dbReference>
<dbReference type="PANTHER" id="PTHR43537">
    <property type="entry name" value="TRANSCRIPTIONAL REGULATOR, GNTR FAMILY"/>
    <property type="match status" value="1"/>
</dbReference>
<keyword evidence="1" id="KW-0805">Transcription regulation</keyword>
<sequence>MMIGTLDISPTRLSDMVAERIANAIMDGSLPAGTRLRDHDLAQQLGVSRMPVREALQRLQRVGLIETAASRYTRVTEVTPELAAATAEFAAHYTISLLRMALQRMTPEQRAQAGDAIDGIAERTGASGTVAAAVRELQDLLQSYAANAFIETMSYDIGVAIQRNLMSAAGQTTENVTHLHALADAVRTGAADRGERLIREFTGLQP</sequence>
<dbReference type="Pfam" id="PF00392">
    <property type="entry name" value="GntR"/>
    <property type="match status" value="1"/>
</dbReference>
<dbReference type="Gene3D" id="1.10.10.10">
    <property type="entry name" value="Winged helix-like DNA-binding domain superfamily/Winged helix DNA-binding domain"/>
    <property type="match status" value="1"/>
</dbReference>
<name>A0A917MKV2_9MICO</name>